<dbReference type="PANTHER" id="PTHR36452:SF1">
    <property type="entry name" value="DUF2461 DOMAIN-CONTAINING PROTEIN"/>
    <property type="match status" value="1"/>
</dbReference>
<accession>A0ABP9JV65</accession>
<dbReference type="InterPro" id="IPR015996">
    <property type="entry name" value="UCP028451"/>
</dbReference>
<comment type="caution">
    <text evidence="1">The sequence shown here is derived from an EMBL/GenBank/DDBJ whole genome shotgun (WGS) entry which is preliminary data.</text>
</comment>
<dbReference type="Proteomes" id="UP001500603">
    <property type="component" value="Unassembled WGS sequence"/>
</dbReference>
<reference evidence="2" key="1">
    <citation type="journal article" date="2019" name="Int. J. Syst. Evol. Microbiol.">
        <title>The Global Catalogue of Microorganisms (GCM) 10K type strain sequencing project: providing services to taxonomists for standard genome sequencing and annotation.</title>
        <authorList>
            <consortium name="The Broad Institute Genomics Platform"/>
            <consortium name="The Broad Institute Genome Sequencing Center for Infectious Disease"/>
            <person name="Wu L."/>
            <person name="Ma J."/>
        </authorList>
    </citation>
    <scope>NUCLEOTIDE SEQUENCE [LARGE SCALE GENOMIC DNA]</scope>
    <source>
        <strain evidence="2">JCM 18298</strain>
    </source>
</reference>
<evidence type="ECO:0000313" key="1">
    <source>
        <dbReference type="EMBL" id="GAA5043234.1"/>
    </source>
</evidence>
<keyword evidence="2" id="KW-1185">Reference proteome</keyword>
<evidence type="ECO:0000313" key="2">
    <source>
        <dbReference type="Proteomes" id="UP001500603"/>
    </source>
</evidence>
<protein>
    <submittedName>
        <fullName evidence="1">DUF2461 domain-containing protein</fullName>
    </submittedName>
</protein>
<gene>
    <name evidence="1" type="ORF">GCM10023318_04460</name>
</gene>
<sequence>MSEFGGFPLAGLDFYEDLEADNSKTFWNAHKDTYQQAVRAPMTALAADLEADFAAVKIFRPYRDVRFAKDKTPYKTAQGAVAIVAPGVGWYLQLGAPGLHVGGGFYRGTPGQLAQLRATIDNKVRGAELAAILADLTAAGYTIDGEQLKTKPRGYPADHPRIELLRHKSLIANKDFGTPPWLTTPAAATHVRTAWETFRPLVEWLAAVLAGADDT</sequence>
<dbReference type="InterPro" id="IPR012808">
    <property type="entry name" value="CHP02453"/>
</dbReference>
<proteinExistence type="predicted"/>
<organism evidence="1 2">
    <name type="scientific">Nocardia callitridis</name>
    <dbReference type="NCBI Taxonomy" id="648753"/>
    <lineage>
        <taxon>Bacteria</taxon>
        <taxon>Bacillati</taxon>
        <taxon>Actinomycetota</taxon>
        <taxon>Actinomycetes</taxon>
        <taxon>Mycobacteriales</taxon>
        <taxon>Nocardiaceae</taxon>
        <taxon>Nocardia</taxon>
    </lineage>
</organism>
<dbReference type="PANTHER" id="PTHR36452">
    <property type="entry name" value="CHROMOSOME 12, WHOLE GENOME SHOTGUN SEQUENCE"/>
    <property type="match status" value="1"/>
</dbReference>
<dbReference type="NCBIfam" id="TIGR02453">
    <property type="entry name" value="TIGR02453 family protein"/>
    <property type="match status" value="1"/>
</dbReference>
<dbReference type="Pfam" id="PF09365">
    <property type="entry name" value="DUF2461"/>
    <property type="match status" value="1"/>
</dbReference>
<dbReference type="RefSeq" id="WP_345493290.1">
    <property type="nucleotide sequence ID" value="NZ_BAABJM010000001.1"/>
</dbReference>
<dbReference type="EMBL" id="BAABJM010000001">
    <property type="protein sequence ID" value="GAA5043234.1"/>
    <property type="molecule type" value="Genomic_DNA"/>
</dbReference>
<dbReference type="PIRSF" id="PIRSF028451">
    <property type="entry name" value="UCP028451"/>
    <property type="match status" value="1"/>
</dbReference>
<name>A0ABP9JV65_9NOCA</name>